<keyword evidence="3" id="KW-1185">Reference proteome</keyword>
<dbReference type="Gene3D" id="1.10.260.40">
    <property type="entry name" value="lambda repressor-like DNA-binding domains"/>
    <property type="match status" value="1"/>
</dbReference>
<protein>
    <submittedName>
        <fullName evidence="2">Helix-turn-helix transcriptional regulator</fullName>
    </submittedName>
</protein>
<accession>A0A9E5MK42</accession>
<reference evidence="2 3" key="1">
    <citation type="submission" date="2019-06" db="EMBL/GenBank/DDBJ databases">
        <authorList>
            <person name="De-Chao Zhang Q."/>
        </authorList>
    </citation>
    <scope>NUCLEOTIDE SEQUENCE [LARGE SCALE GENOMIC DNA]</scope>
    <source>
        <strain evidence="2 3">KN1116</strain>
    </source>
</reference>
<dbReference type="SMART" id="SM00530">
    <property type="entry name" value="HTH_XRE"/>
    <property type="match status" value="1"/>
</dbReference>
<dbReference type="InterPro" id="IPR001387">
    <property type="entry name" value="Cro/C1-type_HTH"/>
</dbReference>
<dbReference type="InterPro" id="IPR010982">
    <property type="entry name" value="Lambda_DNA-bd_dom_sf"/>
</dbReference>
<sequence>MRRMGENLRAWRKIHGLTAEMVAQRARVSRDTLRAIENGHSTSSENLLAVMQVVGVIHSVVDATNPVNDDFGVRNLQRTHHQRVRQPRTTHPA</sequence>
<organism evidence="2 3">
    <name type="scientific">Microcella pacifica</name>
    <dbReference type="NCBI Taxonomy" id="2591847"/>
    <lineage>
        <taxon>Bacteria</taxon>
        <taxon>Bacillati</taxon>
        <taxon>Actinomycetota</taxon>
        <taxon>Actinomycetes</taxon>
        <taxon>Micrococcales</taxon>
        <taxon>Microbacteriaceae</taxon>
        <taxon>Microcella</taxon>
    </lineage>
</organism>
<dbReference type="PROSITE" id="PS50943">
    <property type="entry name" value="HTH_CROC1"/>
    <property type="match status" value="1"/>
</dbReference>
<feature type="domain" description="HTH cro/C1-type" evidence="1">
    <location>
        <begin position="8"/>
        <end position="63"/>
    </location>
</feature>
<dbReference type="OrthoDB" id="6637137at2"/>
<proteinExistence type="predicted"/>
<evidence type="ECO:0000313" key="3">
    <source>
        <dbReference type="Proteomes" id="UP000818266"/>
    </source>
</evidence>
<dbReference type="Pfam" id="PF01381">
    <property type="entry name" value="HTH_3"/>
    <property type="match status" value="1"/>
</dbReference>
<dbReference type="SUPFAM" id="SSF47413">
    <property type="entry name" value="lambda repressor-like DNA-binding domains"/>
    <property type="match status" value="1"/>
</dbReference>
<evidence type="ECO:0000259" key="1">
    <source>
        <dbReference type="PROSITE" id="PS50943"/>
    </source>
</evidence>
<reference evidence="2 3" key="2">
    <citation type="submission" date="2020-03" db="EMBL/GenBank/DDBJ databases">
        <title>Chryseoglobus sp. isolated from a deep-sea seamount.</title>
        <authorList>
            <person name="Zhang D.-C."/>
        </authorList>
    </citation>
    <scope>NUCLEOTIDE SEQUENCE [LARGE SCALE GENOMIC DNA]</scope>
    <source>
        <strain evidence="2 3">KN1116</strain>
    </source>
</reference>
<dbReference type="GO" id="GO:0003677">
    <property type="term" value="F:DNA binding"/>
    <property type="evidence" value="ECO:0007669"/>
    <property type="project" value="InterPro"/>
</dbReference>
<name>A0A9E5MK42_9MICO</name>
<evidence type="ECO:0000313" key="2">
    <source>
        <dbReference type="EMBL" id="NHF62659.1"/>
    </source>
</evidence>
<dbReference type="Proteomes" id="UP000818266">
    <property type="component" value="Unassembled WGS sequence"/>
</dbReference>
<dbReference type="AlphaFoldDB" id="A0A9E5MK42"/>
<dbReference type="EMBL" id="VIKT02000006">
    <property type="protein sequence ID" value="NHF62659.1"/>
    <property type="molecule type" value="Genomic_DNA"/>
</dbReference>
<comment type="caution">
    <text evidence="2">The sequence shown here is derived from an EMBL/GenBank/DDBJ whole genome shotgun (WGS) entry which is preliminary data.</text>
</comment>
<gene>
    <name evidence="2" type="ORF">FK219_005315</name>
</gene>
<dbReference type="CDD" id="cd00093">
    <property type="entry name" value="HTH_XRE"/>
    <property type="match status" value="1"/>
</dbReference>